<protein>
    <submittedName>
        <fullName evidence="6">AMP-binding protein</fullName>
    </submittedName>
</protein>
<feature type="domain" description="AMP-dependent synthetase/ligase" evidence="5">
    <location>
        <begin position="34"/>
        <end position="241"/>
    </location>
</feature>
<dbReference type="InterPro" id="IPR020845">
    <property type="entry name" value="AMP-binding_CS"/>
</dbReference>
<keyword evidence="7" id="KW-1185">Reference proteome</keyword>
<gene>
    <name evidence="6" type="ORF">GHK86_21125</name>
</gene>
<dbReference type="PANTHER" id="PTHR43201:SF5">
    <property type="entry name" value="MEDIUM-CHAIN ACYL-COA LIGASE ACSF2, MITOCHONDRIAL"/>
    <property type="match status" value="1"/>
</dbReference>
<organism evidence="6 7">
    <name type="scientific">Acidiferrimicrobium australe</name>
    <dbReference type="NCBI Taxonomy" id="2664430"/>
    <lineage>
        <taxon>Bacteria</taxon>
        <taxon>Bacillati</taxon>
        <taxon>Actinomycetota</taxon>
        <taxon>Acidimicrobiia</taxon>
        <taxon>Acidimicrobiales</taxon>
        <taxon>Acidimicrobiaceae</taxon>
        <taxon>Acidiferrimicrobium</taxon>
    </lineage>
</organism>
<dbReference type="Pfam" id="PF00501">
    <property type="entry name" value="AMP-binding"/>
    <property type="match status" value="1"/>
</dbReference>
<evidence type="ECO:0000259" key="5">
    <source>
        <dbReference type="Pfam" id="PF00501"/>
    </source>
</evidence>
<dbReference type="Proteomes" id="UP000437736">
    <property type="component" value="Unassembled WGS sequence"/>
</dbReference>
<dbReference type="InterPro" id="IPR045851">
    <property type="entry name" value="AMP-bd_C_sf"/>
</dbReference>
<dbReference type="Gene3D" id="3.30.300.30">
    <property type="match status" value="1"/>
</dbReference>
<dbReference type="Gene3D" id="3.40.50.12780">
    <property type="entry name" value="N-terminal domain of ligase-like"/>
    <property type="match status" value="1"/>
</dbReference>
<evidence type="ECO:0000256" key="3">
    <source>
        <dbReference type="SAM" id="MobiDB-lite"/>
    </source>
</evidence>
<dbReference type="InterPro" id="IPR042099">
    <property type="entry name" value="ANL_N_sf"/>
</dbReference>
<feature type="region of interest" description="Disordered" evidence="3">
    <location>
        <begin position="14"/>
        <end position="33"/>
    </location>
</feature>
<feature type="non-terminal residue" evidence="6">
    <location>
        <position position="1"/>
    </location>
</feature>
<name>A0ABW9QZD4_9ACTN</name>
<comment type="caution">
    <text evidence="6">The sequence shown here is derived from an EMBL/GenBank/DDBJ whole genome shotgun (WGS) entry which is preliminary data.</text>
</comment>
<proteinExistence type="inferred from homology"/>
<keyword evidence="4" id="KW-1133">Transmembrane helix</keyword>
<sequence length="314" mass="32965">EVLQDAGVGAWVAGDGGLQPLGPPGRPGEPGRGAALVLASSGTTGRPKLIPLTEAQLLHTARGVVCHHGFTGADRGYSPLPLFHINGLVVGVLASLVGGYPLVVDRRFSASTFWDVVAREGVTWVNLVPAILAVLATVEPPPAEVVARVTFARSASAPLPVPTLERFERRTGIPVVETYGMTEAASQITANPRPPGERRPGSVGLPVGLELRVADRDGRPLPPGEIGQVEIRGDNVVDAYWEPAGTRPAERPARRPDGWLPTGDLGRLDGDGYLFLAGRADDVINRGGEKVYPREIEDVLLADADVAAAAVVAR</sequence>
<dbReference type="PANTHER" id="PTHR43201">
    <property type="entry name" value="ACYL-COA SYNTHETASE"/>
    <property type="match status" value="1"/>
</dbReference>
<comment type="similarity">
    <text evidence="1">Belongs to the ATP-dependent AMP-binding enzyme family.</text>
</comment>
<evidence type="ECO:0000256" key="1">
    <source>
        <dbReference type="ARBA" id="ARBA00006432"/>
    </source>
</evidence>
<keyword evidence="4" id="KW-0472">Membrane</keyword>
<dbReference type="EMBL" id="WJHE01001530">
    <property type="protein sequence ID" value="MST35222.1"/>
    <property type="molecule type" value="Genomic_DNA"/>
</dbReference>
<reference evidence="6 7" key="1">
    <citation type="submission" date="2019-11" db="EMBL/GenBank/DDBJ databases">
        <title>Acidiferrimicrobium australis gen. nov., sp. nov., an acidophilic and obligately heterotrophic, member of the Actinobacteria that catalyses dissimilatory oxido- reduction of iron isolated from metal-rich acidic water in Chile.</title>
        <authorList>
            <person name="Gonzalez D."/>
            <person name="Huber K."/>
            <person name="Hedrich S."/>
            <person name="Rojas-Villalobos C."/>
            <person name="Quatrini R."/>
            <person name="Dinamarca M.A."/>
            <person name="Schwarz A."/>
            <person name="Canales C."/>
            <person name="Nancucheo I."/>
        </authorList>
    </citation>
    <scope>NUCLEOTIDE SEQUENCE [LARGE SCALE GENOMIC DNA]</scope>
    <source>
        <strain evidence="6 7">USS-CCA1</strain>
    </source>
</reference>
<feature type="transmembrane region" description="Helical" evidence="4">
    <location>
        <begin position="83"/>
        <end position="103"/>
    </location>
</feature>
<dbReference type="PROSITE" id="PS00455">
    <property type="entry name" value="AMP_BINDING"/>
    <property type="match status" value="1"/>
</dbReference>
<dbReference type="SUPFAM" id="SSF56801">
    <property type="entry name" value="Acetyl-CoA synthetase-like"/>
    <property type="match status" value="1"/>
</dbReference>
<evidence type="ECO:0000313" key="6">
    <source>
        <dbReference type="EMBL" id="MST35222.1"/>
    </source>
</evidence>
<dbReference type="InterPro" id="IPR000873">
    <property type="entry name" value="AMP-dep_synth/lig_dom"/>
</dbReference>
<accession>A0ABW9QZD4</accession>
<evidence type="ECO:0000256" key="2">
    <source>
        <dbReference type="ARBA" id="ARBA00022598"/>
    </source>
</evidence>
<keyword evidence="2" id="KW-0436">Ligase</keyword>
<evidence type="ECO:0000313" key="7">
    <source>
        <dbReference type="Proteomes" id="UP000437736"/>
    </source>
</evidence>
<keyword evidence="4" id="KW-0812">Transmembrane</keyword>
<feature type="non-terminal residue" evidence="6">
    <location>
        <position position="314"/>
    </location>
</feature>
<evidence type="ECO:0000256" key="4">
    <source>
        <dbReference type="SAM" id="Phobius"/>
    </source>
</evidence>